<dbReference type="Proteomes" id="UP000319004">
    <property type="component" value="Chromosome"/>
</dbReference>
<keyword evidence="1" id="KW-0812">Transmembrane</keyword>
<gene>
    <name evidence="2" type="ORF">Enr13x_05070</name>
</gene>
<dbReference type="AlphaFoldDB" id="A0A518HIP0"/>
<proteinExistence type="predicted"/>
<evidence type="ECO:0000313" key="2">
    <source>
        <dbReference type="EMBL" id="QDV40673.1"/>
    </source>
</evidence>
<protein>
    <submittedName>
        <fullName evidence="2">Uncharacterized protein</fullName>
    </submittedName>
</protein>
<organism evidence="2 3">
    <name type="scientific">Stieleria neptunia</name>
    <dbReference type="NCBI Taxonomy" id="2527979"/>
    <lineage>
        <taxon>Bacteria</taxon>
        <taxon>Pseudomonadati</taxon>
        <taxon>Planctomycetota</taxon>
        <taxon>Planctomycetia</taxon>
        <taxon>Pirellulales</taxon>
        <taxon>Pirellulaceae</taxon>
        <taxon>Stieleria</taxon>
    </lineage>
</organism>
<evidence type="ECO:0000256" key="1">
    <source>
        <dbReference type="SAM" id="Phobius"/>
    </source>
</evidence>
<reference evidence="2 3" key="1">
    <citation type="submission" date="2019-03" db="EMBL/GenBank/DDBJ databases">
        <title>Deep-cultivation of Planctomycetes and their phenomic and genomic characterization uncovers novel biology.</title>
        <authorList>
            <person name="Wiegand S."/>
            <person name="Jogler M."/>
            <person name="Boedeker C."/>
            <person name="Pinto D."/>
            <person name="Vollmers J."/>
            <person name="Rivas-Marin E."/>
            <person name="Kohn T."/>
            <person name="Peeters S.H."/>
            <person name="Heuer A."/>
            <person name="Rast P."/>
            <person name="Oberbeckmann S."/>
            <person name="Bunk B."/>
            <person name="Jeske O."/>
            <person name="Meyerdierks A."/>
            <person name="Storesund J.E."/>
            <person name="Kallscheuer N."/>
            <person name="Luecker S."/>
            <person name="Lage O.M."/>
            <person name="Pohl T."/>
            <person name="Merkel B.J."/>
            <person name="Hornburger P."/>
            <person name="Mueller R.-W."/>
            <person name="Bruemmer F."/>
            <person name="Labrenz M."/>
            <person name="Spormann A.M."/>
            <person name="Op den Camp H."/>
            <person name="Overmann J."/>
            <person name="Amann R."/>
            <person name="Jetten M.S.M."/>
            <person name="Mascher T."/>
            <person name="Medema M.H."/>
            <person name="Devos D.P."/>
            <person name="Kaster A.-K."/>
            <person name="Ovreas L."/>
            <person name="Rohde M."/>
            <person name="Galperin M.Y."/>
            <person name="Jogler C."/>
        </authorList>
    </citation>
    <scope>NUCLEOTIDE SEQUENCE [LARGE SCALE GENOMIC DNA]</scope>
    <source>
        <strain evidence="2 3">Enr13</strain>
    </source>
</reference>
<accession>A0A518HIP0</accession>
<dbReference type="KEGG" id="snep:Enr13x_05070"/>
<dbReference type="EMBL" id="CP037423">
    <property type="protein sequence ID" value="QDV40673.1"/>
    <property type="molecule type" value="Genomic_DNA"/>
</dbReference>
<sequence length="248" mass="27423">MEKQLLSALNDHYNNGFTIRESCKSANISVEEFRTGTAAMISAELRRNLQKQSPTGVIFRHAVPFAGRLLIAACVFGGTIAAWNHIGKAPIENRVPGIDFKDPNGALDKELLSTFGDSFNYSNTLFSALAFAGVILTVFMQSRELSLQRKELVDTREELAGQKLATRTAARIQAISGIIQGYTAAYSANPSKHDSEYETFTQSLERALRTNAPEGEIQKLRTHVTESIRGQLDIWISELRSQQEESLG</sequence>
<feature type="transmembrane region" description="Helical" evidence="1">
    <location>
        <begin position="121"/>
        <end position="140"/>
    </location>
</feature>
<keyword evidence="1" id="KW-1133">Transmembrane helix</keyword>
<keyword evidence="1" id="KW-0472">Membrane</keyword>
<keyword evidence="3" id="KW-1185">Reference proteome</keyword>
<evidence type="ECO:0000313" key="3">
    <source>
        <dbReference type="Proteomes" id="UP000319004"/>
    </source>
</evidence>
<feature type="transmembrane region" description="Helical" evidence="1">
    <location>
        <begin position="69"/>
        <end position="86"/>
    </location>
</feature>
<name>A0A518HIP0_9BACT</name>